<dbReference type="NCBIfam" id="TIGR01484">
    <property type="entry name" value="HAD-SF-IIB"/>
    <property type="match status" value="1"/>
</dbReference>
<dbReference type="GO" id="GO:0005829">
    <property type="term" value="C:cytosol"/>
    <property type="evidence" value="ECO:0007669"/>
    <property type="project" value="TreeGrafter"/>
</dbReference>
<dbReference type="NCBIfam" id="TIGR00685">
    <property type="entry name" value="T6PP"/>
    <property type="match status" value="1"/>
</dbReference>
<gene>
    <name evidence="4" type="ORF">BS47DRAFT_1346404</name>
</gene>
<dbReference type="CDD" id="cd01627">
    <property type="entry name" value="HAD_TPP"/>
    <property type="match status" value="1"/>
</dbReference>
<dbReference type="GO" id="GO:0003825">
    <property type="term" value="F:alpha,alpha-trehalose-phosphate synthase (UDP-forming) activity"/>
    <property type="evidence" value="ECO:0007669"/>
    <property type="project" value="TreeGrafter"/>
</dbReference>
<reference evidence="4" key="1">
    <citation type="journal article" date="2020" name="Nat. Commun.">
        <title>Large-scale genome sequencing of mycorrhizal fungi provides insights into the early evolution of symbiotic traits.</title>
        <authorList>
            <person name="Miyauchi S."/>
            <person name="Kiss E."/>
            <person name="Kuo A."/>
            <person name="Drula E."/>
            <person name="Kohler A."/>
            <person name="Sanchez-Garcia M."/>
            <person name="Morin E."/>
            <person name="Andreopoulos B."/>
            <person name="Barry K.W."/>
            <person name="Bonito G."/>
            <person name="Buee M."/>
            <person name="Carver A."/>
            <person name="Chen C."/>
            <person name="Cichocki N."/>
            <person name="Clum A."/>
            <person name="Culley D."/>
            <person name="Crous P.W."/>
            <person name="Fauchery L."/>
            <person name="Girlanda M."/>
            <person name="Hayes R.D."/>
            <person name="Keri Z."/>
            <person name="LaButti K."/>
            <person name="Lipzen A."/>
            <person name="Lombard V."/>
            <person name="Magnuson J."/>
            <person name="Maillard F."/>
            <person name="Murat C."/>
            <person name="Nolan M."/>
            <person name="Ohm R.A."/>
            <person name="Pangilinan J."/>
            <person name="Pereira M.F."/>
            <person name="Perotto S."/>
            <person name="Peter M."/>
            <person name="Pfister S."/>
            <person name="Riley R."/>
            <person name="Sitrit Y."/>
            <person name="Stielow J.B."/>
            <person name="Szollosi G."/>
            <person name="Zifcakova L."/>
            <person name="Stursova M."/>
            <person name="Spatafora J.W."/>
            <person name="Tedersoo L."/>
            <person name="Vaario L.M."/>
            <person name="Yamada A."/>
            <person name="Yan M."/>
            <person name="Wang P."/>
            <person name="Xu J."/>
            <person name="Bruns T."/>
            <person name="Baldrian P."/>
            <person name="Vilgalys R."/>
            <person name="Dunand C."/>
            <person name="Henrissat B."/>
            <person name="Grigoriev I.V."/>
            <person name="Hibbett D."/>
            <person name="Nagy L.G."/>
            <person name="Martin F.M."/>
        </authorList>
    </citation>
    <scope>NUCLEOTIDE SEQUENCE</scope>
    <source>
        <strain evidence="4">UP504</strain>
    </source>
</reference>
<dbReference type="InterPro" id="IPR023214">
    <property type="entry name" value="HAD_sf"/>
</dbReference>
<dbReference type="PANTHER" id="PTHR10788:SF123">
    <property type="entry name" value="TREHALOSE-PHOSPHATASE"/>
    <property type="match status" value="1"/>
</dbReference>
<dbReference type="Gene3D" id="3.40.50.2000">
    <property type="entry name" value="Glycogen Phosphorylase B"/>
    <property type="match status" value="2"/>
</dbReference>
<dbReference type="InterPro" id="IPR001830">
    <property type="entry name" value="Glyco_trans_20"/>
</dbReference>
<dbReference type="GO" id="GO:0005992">
    <property type="term" value="P:trehalose biosynthetic process"/>
    <property type="evidence" value="ECO:0007669"/>
    <property type="project" value="InterPro"/>
</dbReference>
<dbReference type="EMBL" id="MU128997">
    <property type="protein sequence ID" value="KAF9511640.1"/>
    <property type="molecule type" value="Genomic_DNA"/>
</dbReference>
<dbReference type="FunFam" id="3.30.70.1020:FF:000002">
    <property type="entry name" value="Trehalose-6-phosphate synthase 2"/>
    <property type="match status" value="1"/>
</dbReference>
<dbReference type="Gene3D" id="3.30.70.1020">
    <property type="entry name" value="Trehalose-6-phosphate phosphatase related protein, domain 2"/>
    <property type="match status" value="1"/>
</dbReference>
<accession>A0A9P6ATE1</accession>
<name>A0A9P6ATE1_9AGAM</name>
<dbReference type="InterPro" id="IPR003337">
    <property type="entry name" value="Trehalose_PPase"/>
</dbReference>
<keyword evidence="5" id="KW-1185">Reference proteome</keyword>
<dbReference type="PANTHER" id="PTHR10788">
    <property type="entry name" value="TREHALOSE-6-PHOSPHATE SYNTHASE"/>
    <property type="match status" value="1"/>
</dbReference>
<evidence type="ECO:0000313" key="4">
    <source>
        <dbReference type="EMBL" id="KAF9511640.1"/>
    </source>
</evidence>
<evidence type="ECO:0000256" key="3">
    <source>
        <dbReference type="SAM" id="MobiDB-lite"/>
    </source>
</evidence>
<sequence>MTLDARDPPIPLIESLDELRVSVDRLEREHAAKGVTLSGRVIHVSHYLPIVAALNTGDQSGVPTPPKTPDREPADALEGPTGLSPIANTPDAALALNDVSPRWTLTHRRGHSAMHSGIRSLSATHEQVIIGWIGAIHLHPPTPINSELLLDQKVANYKGPDDALDAKPVSYASVWLDDATAHDHYEGYCKATLWPLFHYLLWQDVTTELPAEDKDWNAYVRANEAYAKRVAEVYKPGDLVWIHDYHCLLVPRFLRQLIPDAYIGLFVHTPFPSSEVFRCLPRRKEILDGMLGANLVCFQTYSYARHFSSSCVRVCGYESAPSGIDIQGVITTVMHCPVGIDAGRVEKDSHRPGIAPKMETLRNLYQGKKIIVGRDKLDVVKGILQKMRAFEKFLRDYPQWRGKVVMIQVTSPALSDSPKLERQLSEIVAHINGEYGSLDFVPVHHYHQVIKKDEFYALLSVADLALITPLRDGMNTTCMEYVICQEKTKKSPLILSEFMGISPNMTHALQGVASQINYALTMDESEKASRQTALYDIARTHTSHTWAAVLLKMLLSLIENHNTARKTPELDRVLLKSKYLSAKRRLIMLDYDGTLTPIVKTPSMAVPPLPTLEALEKLSKDPRNIVYIISGRDGVFLDQHLGHISQIGFSAEHGCFVKERGTSTWVNLSEALDMSWMSEVKEIFEYYTERTTGSFIEMKKSSITWHFRASDPEWGLFQCKQCLDLLENNVAPKRPIEVLVGKMNLEVRPVAINKGEIAKRLLYTYPDAEFVFCAGDDKTDEDMFRALGTVAVELFLSSSQVFSTSVGLSSKKTLASWHVTSPAEIVDALLGLCNDSPSRSNL</sequence>
<dbReference type="SUPFAM" id="SSF56784">
    <property type="entry name" value="HAD-like"/>
    <property type="match status" value="1"/>
</dbReference>
<protein>
    <submittedName>
        <fullName evidence="4">Glycosyltransferase family 20 protein</fullName>
    </submittedName>
</protein>
<dbReference type="Pfam" id="PF00982">
    <property type="entry name" value="Glyco_transf_20"/>
    <property type="match status" value="1"/>
</dbReference>
<evidence type="ECO:0000313" key="5">
    <source>
        <dbReference type="Proteomes" id="UP000886523"/>
    </source>
</evidence>
<dbReference type="Proteomes" id="UP000886523">
    <property type="component" value="Unassembled WGS sequence"/>
</dbReference>
<comment type="similarity">
    <text evidence="2">In the C-terminal section; belongs to the trehalose phosphatase family.</text>
</comment>
<dbReference type="SUPFAM" id="SSF53756">
    <property type="entry name" value="UDP-Glycosyltransferase/glycogen phosphorylase"/>
    <property type="match status" value="1"/>
</dbReference>
<organism evidence="4 5">
    <name type="scientific">Hydnum rufescens UP504</name>
    <dbReference type="NCBI Taxonomy" id="1448309"/>
    <lineage>
        <taxon>Eukaryota</taxon>
        <taxon>Fungi</taxon>
        <taxon>Dikarya</taxon>
        <taxon>Basidiomycota</taxon>
        <taxon>Agaricomycotina</taxon>
        <taxon>Agaricomycetes</taxon>
        <taxon>Cantharellales</taxon>
        <taxon>Hydnaceae</taxon>
        <taxon>Hydnum</taxon>
    </lineage>
</organism>
<feature type="region of interest" description="Disordered" evidence="3">
    <location>
        <begin position="56"/>
        <end position="82"/>
    </location>
</feature>
<dbReference type="Gene3D" id="3.40.50.1000">
    <property type="entry name" value="HAD superfamily/HAD-like"/>
    <property type="match status" value="1"/>
</dbReference>
<dbReference type="GO" id="GO:0004805">
    <property type="term" value="F:trehalose-phosphatase activity"/>
    <property type="evidence" value="ECO:0007669"/>
    <property type="project" value="TreeGrafter"/>
</dbReference>
<comment type="similarity">
    <text evidence="1">In the N-terminal section; belongs to the glycosyltransferase 20 family.</text>
</comment>
<dbReference type="GO" id="GO:0005946">
    <property type="term" value="C:alpha,alpha-trehalose-phosphate synthase complex (UDP-forming)"/>
    <property type="evidence" value="ECO:0007669"/>
    <property type="project" value="TreeGrafter"/>
</dbReference>
<dbReference type="InterPro" id="IPR036412">
    <property type="entry name" value="HAD-like_sf"/>
</dbReference>
<comment type="caution">
    <text evidence="4">The sequence shown here is derived from an EMBL/GenBank/DDBJ whole genome shotgun (WGS) entry which is preliminary data.</text>
</comment>
<evidence type="ECO:0000256" key="2">
    <source>
        <dbReference type="ARBA" id="ARBA00006330"/>
    </source>
</evidence>
<dbReference type="AlphaFoldDB" id="A0A9P6ATE1"/>
<dbReference type="Pfam" id="PF02358">
    <property type="entry name" value="Trehalose_PPase"/>
    <property type="match status" value="1"/>
</dbReference>
<dbReference type="OrthoDB" id="755951at2759"/>
<evidence type="ECO:0000256" key="1">
    <source>
        <dbReference type="ARBA" id="ARBA00005409"/>
    </source>
</evidence>
<dbReference type="InterPro" id="IPR006379">
    <property type="entry name" value="HAD-SF_hydro_IIB"/>
</dbReference>
<dbReference type="CDD" id="cd03788">
    <property type="entry name" value="GT20_TPS"/>
    <property type="match status" value="1"/>
</dbReference>
<proteinExistence type="inferred from homology"/>